<protein>
    <submittedName>
        <fullName evidence="1">Chaperone modulator CbpM</fullName>
    </submittedName>
</protein>
<dbReference type="Pfam" id="PF13591">
    <property type="entry name" value="MerR_2"/>
    <property type="match status" value="1"/>
</dbReference>
<dbReference type="Proteomes" id="UP000763802">
    <property type="component" value="Unassembled WGS sequence"/>
</dbReference>
<reference evidence="1 2" key="1">
    <citation type="submission" date="2021-05" db="EMBL/GenBank/DDBJ databases">
        <title>Draft genomes of marine bacteria isolated from model chitin particles.</title>
        <authorList>
            <person name="Datta M.S."/>
            <person name="Schwartzman J.A."/>
            <person name="Cordero O."/>
        </authorList>
    </citation>
    <scope>NUCLEOTIDE SEQUENCE [LARGE SCALE GENOMIC DNA]</scope>
    <source>
        <strain evidence="1 2">4E07</strain>
    </source>
</reference>
<gene>
    <name evidence="1" type="ORF">KL867_19290</name>
</gene>
<accession>A0ABS5WVQ3</accession>
<evidence type="ECO:0000313" key="1">
    <source>
        <dbReference type="EMBL" id="MBT3143214.1"/>
    </source>
</evidence>
<dbReference type="Gene3D" id="1.10.1660.10">
    <property type="match status" value="1"/>
</dbReference>
<dbReference type="EMBL" id="JAHHDY010000021">
    <property type="protein sequence ID" value="MBT3143214.1"/>
    <property type="molecule type" value="Genomic_DNA"/>
</dbReference>
<proteinExistence type="predicted"/>
<keyword evidence="2" id="KW-1185">Reference proteome</keyword>
<sequence length="118" mass="13443">MSFDERMVVARVERLNLRELRIWVREGWVRPAHSEAGPIFDELDIARIRLLCDLKKDMSLPTAALPVVLTLIDNLHQTRRELCALTEALEEQPEGVRRTVVTKFRAIHGNVSGADGDQ</sequence>
<name>A0ABS5WVQ3_9RHOB</name>
<organism evidence="1 2">
    <name type="scientific">Falsiruegeria litorea</name>
    <dbReference type="NCBI Taxonomy" id="1280831"/>
    <lineage>
        <taxon>Bacteria</taxon>
        <taxon>Pseudomonadati</taxon>
        <taxon>Pseudomonadota</taxon>
        <taxon>Alphaproteobacteria</taxon>
        <taxon>Rhodobacterales</taxon>
        <taxon>Roseobacteraceae</taxon>
        <taxon>Falsiruegeria</taxon>
    </lineage>
</organism>
<evidence type="ECO:0000313" key="2">
    <source>
        <dbReference type="Proteomes" id="UP000763802"/>
    </source>
</evidence>
<dbReference type="RefSeq" id="WP_121996540.1">
    <property type="nucleotide sequence ID" value="NZ_JAHHDY010000021.1"/>
</dbReference>
<comment type="caution">
    <text evidence="1">The sequence shown here is derived from an EMBL/GenBank/DDBJ whole genome shotgun (WGS) entry which is preliminary data.</text>
</comment>